<feature type="transmembrane region" description="Helical" evidence="1">
    <location>
        <begin position="77"/>
        <end position="95"/>
    </location>
</feature>
<organism evidence="2 3">
    <name type="scientific">Trujillonella endophytica</name>
    <dbReference type="NCBI Taxonomy" id="673521"/>
    <lineage>
        <taxon>Bacteria</taxon>
        <taxon>Bacillati</taxon>
        <taxon>Actinomycetota</taxon>
        <taxon>Actinomycetes</taxon>
        <taxon>Geodermatophilales</taxon>
        <taxon>Geodermatophilaceae</taxon>
        <taxon>Trujillonella</taxon>
    </lineage>
</organism>
<feature type="transmembrane region" description="Helical" evidence="1">
    <location>
        <begin position="50"/>
        <end position="70"/>
    </location>
</feature>
<dbReference type="Proteomes" id="UP000198960">
    <property type="component" value="Unassembled WGS sequence"/>
</dbReference>
<reference evidence="3" key="1">
    <citation type="submission" date="2016-10" db="EMBL/GenBank/DDBJ databases">
        <authorList>
            <person name="Varghese N."/>
            <person name="Submissions S."/>
        </authorList>
    </citation>
    <scope>NUCLEOTIDE SEQUENCE [LARGE SCALE GENOMIC DNA]</scope>
    <source>
        <strain evidence="3">DSM 45413</strain>
    </source>
</reference>
<evidence type="ECO:0000256" key="1">
    <source>
        <dbReference type="SAM" id="Phobius"/>
    </source>
</evidence>
<dbReference type="PANTHER" id="PTHR34989">
    <property type="entry name" value="PROTEIN HDED"/>
    <property type="match status" value="1"/>
</dbReference>
<dbReference type="Pfam" id="PF03729">
    <property type="entry name" value="DUF308"/>
    <property type="match status" value="2"/>
</dbReference>
<dbReference type="STRING" id="673521.SAMN05660991_00719"/>
<keyword evidence="1" id="KW-1133">Transmembrane helix</keyword>
<protein>
    <submittedName>
        <fullName evidence="2">Uncharacterized membrane protein HdeD, DUF308 family</fullName>
    </submittedName>
</protein>
<evidence type="ECO:0000313" key="2">
    <source>
        <dbReference type="EMBL" id="SEO56006.1"/>
    </source>
</evidence>
<keyword evidence="3" id="KW-1185">Reference proteome</keyword>
<dbReference type="InterPro" id="IPR005325">
    <property type="entry name" value="DUF308_memb"/>
</dbReference>
<keyword evidence="1" id="KW-0812">Transmembrane</keyword>
<keyword evidence="1" id="KW-0472">Membrane</keyword>
<dbReference type="GO" id="GO:0005886">
    <property type="term" value="C:plasma membrane"/>
    <property type="evidence" value="ECO:0007669"/>
    <property type="project" value="TreeGrafter"/>
</dbReference>
<accession>A0A1H8QPM4</accession>
<feature type="transmembrane region" description="Helical" evidence="1">
    <location>
        <begin position="131"/>
        <end position="152"/>
    </location>
</feature>
<feature type="transmembrane region" description="Helical" evidence="1">
    <location>
        <begin position="23"/>
        <end position="44"/>
    </location>
</feature>
<feature type="transmembrane region" description="Helical" evidence="1">
    <location>
        <begin position="101"/>
        <end position="124"/>
    </location>
</feature>
<dbReference type="AlphaFoldDB" id="A0A1H8QPM4"/>
<evidence type="ECO:0000313" key="3">
    <source>
        <dbReference type="Proteomes" id="UP000198960"/>
    </source>
</evidence>
<dbReference type="PANTHER" id="PTHR34989:SF1">
    <property type="entry name" value="PROTEIN HDED"/>
    <property type="match status" value="1"/>
</dbReference>
<dbReference type="InterPro" id="IPR052712">
    <property type="entry name" value="Acid_resist_chaperone_HdeD"/>
</dbReference>
<name>A0A1H8QPM4_9ACTN</name>
<feature type="transmembrane region" description="Helical" evidence="1">
    <location>
        <begin position="158"/>
        <end position="181"/>
    </location>
</feature>
<sequence>MSAEVSSASPGAPPVRHSRAGRIALAVLGAAAVVVGGVLLANPVAAARTLALLLGLALVVTGFLEIAVGWDTDRRGTTTVLGAVLVVGGLLAAFWPDVTLWTLAVLTGVSLLLHGIGRVAVALLERAEIPGWGWLALAGAVNVVVGVLVLTWPEATVLVLSLLLGAQILVFGLIVLTAAFLTPRSGI</sequence>
<proteinExistence type="predicted"/>
<gene>
    <name evidence="2" type="ORF">SAMN05660991_00719</name>
</gene>
<dbReference type="EMBL" id="FOEE01000002">
    <property type="protein sequence ID" value="SEO56006.1"/>
    <property type="molecule type" value="Genomic_DNA"/>
</dbReference>
<dbReference type="RefSeq" id="WP_170860946.1">
    <property type="nucleotide sequence ID" value="NZ_FOEE01000002.1"/>
</dbReference>